<accession>A0A939G8P1</accession>
<dbReference type="AlphaFoldDB" id="A0A939G8P1"/>
<dbReference type="Proteomes" id="UP000664795">
    <property type="component" value="Unassembled WGS sequence"/>
</dbReference>
<dbReference type="EMBL" id="JAFMYU010000012">
    <property type="protein sequence ID" value="MBO0932400.1"/>
    <property type="molecule type" value="Genomic_DNA"/>
</dbReference>
<organism evidence="1 2">
    <name type="scientific">Fibrella aquatilis</name>
    <dbReference type="NCBI Taxonomy" id="2817059"/>
    <lineage>
        <taxon>Bacteria</taxon>
        <taxon>Pseudomonadati</taxon>
        <taxon>Bacteroidota</taxon>
        <taxon>Cytophagia</taxon>
        <taxon>Cytophagales</taxon>
        <taxon>Spirosomataceae</taxon>
        <taxon>Fibrella</taxon>
    </lineage>
</organism>
<evidence type="ECO:0000313" key="2">
    <source>
        <dbReference type="Proteomes" id="UP000664795"/>
    </source>
</evidence>
<dbReference type="RefSeq" id="WP_207336363.1">
    <property type="nucleotide sequence ID" value="NZ_JAFMYU010000012.1"/>
</dbReference>
<proteinExistence type="predicted"/>
<reference evidence="1 2" key="1">
    <citation type="submission" date="2021-03" db="EMBL/GenBank/DDBJ databases">
        <title>Fibrella sp. HMF5036 genome sequencing and assembly.</title>
        <authorList>
            <person name="Kang H."/>
            <person name="Kim H."/>
            <person name="Bae S."/>
            <person name="Joh K."/>
        </authorList>
    </citation>
    <scope>NUCLEOTIDE SEQUENCE [LARGE SCALE GENOMIC DNA]</scope>
    <source>
        <strain evidence="1 2">HMF5036</strain>
    </source>
</reference>
<gene>
    <name evidence="1" type="ORF">J2I48_15420</name>
</gene>
<comment type="caution">
    <text evidence="1">The sequence shown here is derived from an EMBL/GenBank/DDBJ whole genome shotgun (WGS) entry which is preliminary data.</text>
</comment>
<keyword evidence="2" id="KW-1185">Reference proteome</keyword>
<name>A0A939G8P1_9BACT</name>
<sequence>MQLTHNPLPLTVGGRYVDKARKGSDYLIGQIGFRLTKRLSLLGQVETMSIYSGDPLLFDNLYNIGGPGEVFTLPDYPNYYVENTTSNFTNYYSHRRSLLVGLGYDVLLRKHWYLRLAALGGINSLSPLRQSILLKEKGSNYLQAVNYIPIEKMGYAANTELMLGYSLRVGQRQEIRLSFDHALTYNQLAIDYLIQTANLTGKTSQTSTHESYSLWLRRVGFSVQYGF</sequence>
<evidence type="ECO:0000313" key="1">
    <source>
        <dbReference type="EMBL" id="MBO0932400.1"/>
    </source>
</evidence>
<protein>
    <submittedName>
        <fullName evidence="1">Uncharacterized protein</fullName>
    </submittedName>
</protein>